<protein>
    <submittedName>
        <fullName evidence="1">Uncharacterized protein</fullName>
    </submittedName>
</protein>
<reference evidence="1 2" key="1">
    <citation type="journal article" date="2020" name="Biotechnol. Biofuels">
        <title>New insights from the biogas microbiome by comprehensive genome-resolved metagenomics of nearly 1600 species originating from multiple anaerobic digesters.</title>
        <authorList>
            <person name="Campanaro S."/>
            <person name="Treu L."/>
            <person name="Rodriguez-R L.M."/>
            <person name="Kovalovszki A."/>
            <person name="Ziels R.M."/>
            <person name="Maus I."/>
            <person name="Zhu X."/>
            <person name="Kougias P.G."/>
            <person name="Basile A."/>
            <person name="Luo G."/>
            <person name="Schluter A."/>
            <person name="Konstantinidis K.T."/>
            <person name="Angelidaki I."/>
        </authorList>
    </citation>
    <scope>NUCLEOTIDE SEQUENCE [LARGE SCALE GENOMIC DNA]</scope>
    <source>
        <strain evidence="1">AS27yjCOA_202</strain>
    </source>
</reference>
<name>A0A7X9E786_UNCKA</name>
<dbReference type="AlphaFoldDB" id="A0A7X9E786"/>
<sequence length="141" mass="15794">MKTSSKKSTVEVAATSGSYRFISGQREQHTLEGDILLVRAVVDGKGYRFSDAYAKNNIPLGGKVKEVEIRFSIHLSPSSINCNGVTPKSLVAMYEESFKEKAQQICSSWLKRYDLKMSKKRVCKQVPCSNSHCSFVVEESY</sequence>
<dbReference type="EMBL" id="JAAZNV010000007">
    <property type="protein sequence ID" value="NMB91571.1"/>
    <property type="molecule type" value="Genomic_DNA"/>
</dbReference>
<accession>A0A7X9E786</accession>
<evidence type="ECO:0000313" key="1">
    <source>
        <dbReference type="EMBL" id="NMB91571.1"/>
    </source>
</evidence>
<dbReference type="Proteomes" id="UP000590542">
    <property type="component" value="Unassembled WGS sequence"/>
</dbReference>
<comment type="caution">
    <text evidence="1">The sequence shown here is derived from an EMBL/GenBank/DDBJ whole genome shotgun (WGS) entry which is preliminary data.</text>
</comment>
<gene>
    <name evidence="1" type="ORF">GYA37_01835</name>
</gene>
<evidence type="ECO:0000313" key="2">
    <source>
        <dbReference type="Proteomes" id="UP000590542"/>
    </source>
</evidence>
<proteinExistence type="predicted"/>
<organism evidence="1 2">
    <name type="scientific">candidate division WWE3 bacterium</name>
    <dbReference type="NCBI Taxonomy" id="2053526"/>
    <lineage>
        <taxon>Bacteria</taxon>
        <taxon>Katanobacteria</taxon>
    </lineage>
</organism>